<gene>
    <name evidence="1" type="ORF">KQI75_10740</name>
</gene>
<dbReference type="InterPro" id="IPR041492">
    <property type="entry name" value="HAD_2"/>
</dbReference>
<name>A0ABS6ETS8_9FIRM</name>
<sequence length="222" mass="25122">MKLTGAIFDLDGTLLDSMPYWASVGTRYLEQQHIAVPDVEQLALRIKTMTLPEAADYFRSDYGVQQSQEEICTRINHMIEDDYRLRAPLKEGTRDMLEQMKQRGVHMCVASATDHALVEAALRRVGVLDYFSFILTCGDLQTSKNLPYIFDTCTQRLGTDKRTTAVFEDSLHCVVTASGAGYPVVGVYDDSAKTETEEICRLSRCFVYSWKELDIAHLEQSL</sequence>
<proteinExistence type="predicted"/>
<organism evidence="1 2">
    <name type="scientific">Butyricicoccus intestinisimiae</name>
    <dbReference type="NCBI Taxonomy" id="2841509"/>
    <lineage>
        <taxon>Bacteria</taxon>
        <taxon>Bacillati</taxon>
        <taxon>Bacillota</taxon>
        <taxon>Clostridia</taxon>
        <taxon>Eubacteriales</taxon>
        <taxon>Butyricicoccaceae</taxon>
        <taxon>Butyricicoccus</taxon>
    </lineage>
</organism>
<dbReference type="PANTHER" id="PTHR18901:SF38">
    <property type="entry name" value="PSEUDOURIDINE-5'-PHOSPHATASE"/>
    <property type="match status" value="1"/>
</dbReference>
<dbReference type="SFLD" id="SFLDS00003">
    <property type="entry name" value="Haloacid_Dehalogenase"/>
    <property type="match status" value="1"/>
</dbReference>
<dbReference type="InterPro" id="IPR006439">
    <property type="entry name" value="HAD-SF_hydro_IA"/>
</dbReference>
<accession>A0ABS6ETS8</accession>
<dbReference type="SFLD" id="SFLDG01129">
    <property type="entry name" value="C1.5:_HAD__Beta-PGM__Phosphata"/>
    <property type="match status" value="1"/>
</dbReference>
<dbReference type="EMBL" id="JAHLQI010000006">
    <property type="protein sequence ID" value="MBU5491089.1"/>
    <property type="molecule type" value="Genomic_DNA"/>
</dbReference>
<protein>
    <submittedName>
        <fullName evidence="1">HAD family phosphatase</fullName>
    </submittedName>
</protein>
<dbReference type="RefSeq" id="WP_216470803.1">
    <property type="nucleotide sequence ID" value="NZ_JAHLQI010000006.1"/>
</dbReference>
<evidence type="ECO:0000313" key="1">
    <source>
        <dbReference type="EMBL" id="MBU5491089.1"/>
    </source>
</evidence>
<dbReference type="CDD" id="cd07505">
    <property type="entry name" value="HAD_BPGM-like"/>
    <property type="match status" value="1"/>
</dbReference>
<reference evidence="1 2" key="1">
    <citation type="submission" date="2021-06" db="EMBL/GenBank/DDBJ databases">
        <authorList>
            <person name="Sun Q."/>
            <person name="Li D."/>
        </authorList>
    </citation>
    <scope>NUCLEOTIDE SEQUENCE [LARGE SCALE GENOMIC DNA]</scope>
    <source>
        <strain evidence="1 2">MSJd-7</strain>
    </source>
</reference>
<dbReference type="Proteomes" id="UP000783588">
    <property type="component" value="Unassembled WGS sequence"/>
</dbReference>
<dbReference type="PANTHER" id="PTHR18901">
    <property type="entry name" value="2-DEOXYGLUCOSE-6-PHOSPHATE PHOSPHATASE 2"/>
    <property type="match status" value="1"/>
</dbReference>
<dbReference type="NCBIfam" id="TIGR01509">
    <property type="entry name" value="HAD-SF-IA-v3"/>
    <property type="match status" value="1"/>
</dbReference>
<evidence type="ECO:0000313" key="2">
    <source>
        <dbReference type="Proteomes" id="UP000783588"/>
    </source>
</evidence>
<comment type="caution">
    <text evidence="1">The sequence shown here is derived from an EMBL/GenBank/DDBJ whole genome shotgun (WGS) entry which is preliminary data.</text>
</comment>
<keyword evidence="2" id="KW-1185">Reference proteome</keyword>
<dbReference type="Pfam" id="PF13419">
    <property type="entry name" value="HAD_2"/>
    <property type="match status" value="1"/>
</dbReference>